<sequence>MNLLSKYLSWLKRDRSYKDKVKNLDRVLGRLKEEVHRFENKTMVHYSEIIKY</sequence>
<evidence type="ECO:0000313" key="1">
    <source>
        <dbReference type="EMBL" id="GAJ20999.1"/>
    </source>
</evidence>
<name>X1UU76_9ZZZZ</name>
<dbReference type="AlphaFoldDB" id="X1UU76"/>
<dbReference type="EMBL" id="BARW01040866">
    <property type="protein sequence ID" value="GAJ20999.1"/>
    <property type="molecule type" value="Genomic_DNA"/>
</dbReference>
<organism evidence="1">
    <name type="scientific">marine sediment metagenome</name>
    <dbReference type="NCBI Taxonomy" id="412755"/>
    <lineage>
        <taxon>unclassified sequences</taxon>
        <taxon>metagenomes</taxon>
        <taxon>ecological metagenomes</taxon>
    </lineage>
</organism>
<reference evidence="1" key="1">
    <citation type="journal article" date="2014" name="Front. Microbiol.">
        <title>High frequency of phylogenetically diverse reductive dehalogenase-homologous genes in deep subseafloor sedimentary metagenomes.</title>
        <authorList>
            <person name="Kawai M."/>
            <person name="Futagami T."/>
            <person name="Toyoda A."/>
            <person name="Takaki Y."/>
            <person name="Nishi S."/>
            <person name="Hori S."/>
            <person name="Arai W."/>
            <person name="Tsubouchi T."/>
            <person name="Morono Y."/>
            <person name="Uchiyama I."/>
            <person name="Ito T."/>
            <person name="Fujiyama A."/>
            <person name="Inagaki F."/>
            <person name="Takami H."/>
        </authorList>
    </citation>
    <scope>NUCLEOTIDE SEQUENCE</scope>
    <source>
        <strain evidence="1">Expedition CK06-06</strain>
    </source>
</reference>
<protein>
    <submittedName>
        <fullName evidence="1">Uncharacterized protein</fullName>
    </submittedName>
</protein>
<feature type="non-terminal residue" evidence="1">
    <location>
        <position position="52"/>
    </location>
</feature>
<accession>X1UU76</accession>
<comment type="caution">
    <text evidence="1">The sequence shown here is derived from an EMBL/GenBank/DDBJ whole genome shotgun (WGS) entry which is preliminary data.</text>
</comment>
<proteinExistence type="predicted"/>
<gene>
    <name evidence="1" type="ORF">S12H4_61518</name>
</gene>